<sequence>MFKQLIALACMNKKEKNKLALTAGPSDSTEIITQTSPGTSTEAVVDESLNQSIAIQEGIHLNTSRFMSNVLSDVSFDVAAAQNRATPIDFGTREVKADDDVFSEAGRRRSGNLITPSPIPEEIEENLPGKDPYLPPEIISRNRIFEPLNHPYTPRPVKLRKQAHVYNANDSTASASSSNTEENIKIDTVRTRASKSAHQLLKGRITPVLGGSLRPSRAKRHNVAFNANSTFFELDKRRSDSERGHLERCKFVGFFGKVQAVTCRLFE</sequence>
<dbReference type="eggNOG" id="ENOG502TG4C">
    <property type="taxonomic scope" value="Eukaryota"/>
</dbReference>
<dbReference type="AlphaFoldDB" id="A0A1I7T1F6"/>
<evidence type="ECO:0000313" key="3">
    <source>
        <dbReference type="WBParaSite" id="Csp11.Scaffold461.g1494.t1"/>
    </source>
</evidence>
<accession>A0A1I7T1F6</accession>
<evidence type="ECO:0000313" key="2">
    <source>
        <dbReference type="Proteomes" id="UP000095282"/>
    </source>
</evidence>
<dbReference type="WBParaSite" id="Csp11.Scaffold461.g1494.t1">
    <property type="protein sequence ID" value="Csp11.Scaffold461.g1494.t1"/>
    <property type="gene ID" value="Csp11.Scaffold461.g1494"/>
</dbReference>
<feature type="region of interest" description="Disordered" evidence="1">
    <location>
        <begin position="109"/>
        <end position="131"/>
    </location>
</feature>
<keyword evidence="2" id="KW-1185">Reference proteome</keyword>
<dbReference type="Proteomes" id="UP000095282">
    <property type="component" value="Unplaced"/>
</dbReference>
<dbReference type="STRING" id="1561998.A0A1I7T1F6"/>
<organism evidence="2 3">
    <name type="scientific">Caenorhabditis tropicalis</name>
    <dbReference type="NCBI Taxonomy" id="1561998"/>
    <lineage>
        <taxon>Eukaryota</taxon>
        <taxon>Metazoa</taxon>
        <taxon>Ecdysozoa</taxon>
        <taxon>Nematoda</taxon>
        <taxon>Chromadorea</taxon>
        <taxon>Rhabditida</taxon>
        <taxon>Rhabditina</taxon>
        <taxon>Rhabditomorpha</taxon>
        <taxon>Rhabditoidea</taxon>
        <taxon>Rhabditidae</taxon>
        <taxon>Peloderinae</taxon>
        <taxon>Caenorhabditis</taxon>
    </lineage>
</organism>
<protein>
    <submittedName>
        <fullName evidence="3">Uncharacterized protein</fullName>
    </submittedName>
</protein>
<proteinExistence type="predicted"/>
<evidence type="ECO:0000256" key="1">
    <source>
        <dbReference type="SAM" id="MobiDB-lite"/>
    </source>
</evidence>
<reference evidence="3" key="1">
    <citation type="submission" date="2016-11" db="UniProtKB">
        <authorList>
            <consortium name="WormBaseParasite"/>
        </authorList>
    </citation>
    <scope>IDENTIFICATION</scope>
</reference>
<name>A0A1I7T1F6_9PELO</name>